<evidence type="ECO:0000259" key="1">
    <source>
        <dbReference type="Pfam" id="PF01494"/>
    </source>
</evidence>
<dbReference type="STRING" id="408657.SAMN04487995_4187"/>
<evidence type="ECO:0000259" key="2">
    <source>
        <dbReference type="Pfam" id="PF08491"/>
    </source>
</evidence>
<dbReference type="PRINTS" id="PR00420">
    <property type="entry name" value="RNGMNOXGNASE"/>
</dbReference>
<dbReference type="RefSeq" id="WP_090338174.1">
    <property type="nucleotide sequence ID" value="NZ_FNXY01000006.1"/>
</dbReference>
<dbReference type="SUPFAM" id="SSF51905">
    <property type="entry name" value="FAD/NAD(P)-binding domain"/>
    <property type="match status" value="1"/>
</dbReference>
<evidence type="ECO:0000313" key="4">
    <source>
        <dbReference type="Proteomes" id="UP000199532"/>
    </source>
</evidence>
<feature type="domain" description="FAD-binding" evidence="1">
    <location>
        <begin position="9"/>
        <end position="67"/>
    </location>
</feature>
<dbReference type="InterPro" id="IPR013698">
    <property type="entry name" value="Squalene_epoxidase"/>
</dbReference>
<dbReference type="InterPro" id="IPR050407">
    <property type="entry name" value="Geranylgeranyl_reductase"/>
</dbReference>
<reference evidence="3 4" key="1">
    <citation type="submission" date="2016-10" db="EMBL/GenBank/DDBJ databases">
        <authorList>
            <person name="de Groot N.N."/>
        </authorList>
    </citation>
    <scope>NUCLEOTIDE SEQUENCE [LARGE SCALE GENOMIC DNA]</scope>
    <source>
        <strain evidence="3 4">DSM 19938</strain>
    </source>
</reference>
<protein>
    <submittedName>
        <fullName evidence="3">Dehydrogenase (Flavoprotein)</fullName>
    </submittedName>
</protein>
<keyword evidence="4" id="KW-1185">Reference proteome</keyword>
<gene>
    <name evidence="3" type="ORF">SAMN04487995_4187</name>
</gene>
<dbReference type="Pfam" id="PF01494">
    <property type="entry name" value="FAD_binding_3"/>
    <property type="match status" value="1"/>
</dbReference>
<dbReference type="AlphaFoldDB" id="A0A1H6XZC8"/>
<dbReference type="EMBL" id="FNXY01000006">
    <property type="protein sequence ID" value="SEJ32127.1"/>
    <property type="molecule type" value="Genomic_DNA"/>
</dbReference>
<dbReference type="GO" id="GO:0004506">
    <property type="term" value="F:squalene monooxygenase activity"/>
    <property type="evidence" value="ECO:0007669"/>
    <property type="project" value="InterPro"/>
</dbReference>
<feature type="domain" description="Squalene epoxidase" evidence="2">
    <location>
        <begin position="262"/>
        <end position="330"/>
    </location>
</feature>
<dbReference type="GO" id="GO:0071949">
    <property type="term" value="F:FAD binding"/>
    <property type="evidence" value="ECO:0007669"/>
    <property type="project" value="InterPro"/>
</dbReference>
<dbReference type="Gene3D" id="3.50.50.60">
    <property type="entry name" value="FAD/NAD(P)-binding domain"/>
    <property type="match status" value="1"/>
</dbReference>
<sequence>METKANHYDCAIIGGGLAGLCLSIQLAEQGISVVLFEKNEYPFHKVCGEYISMESWEFLEGLGMPLSQLNLPIINEVGISSEKGFMIKHKLDLGGFGVSRFTLDSHLARIAAGKGVEIVQNCKVSAVSEPDALSRKIETSQGPFNARIICGSYGKYTPSFVSMQEDFKKISSSESRKFIGVKYHISANTADNRIELHNFKDGYCGISKVDNGNYCLCYLTTAKNLRENRNDIKAMEEQILYKNPFLKRYFTESEFVNAQPLVISNIQFNKKQTAVNGLFLLGDAAGAITPLCGNGMSMGMRASKLLASQLNAYFAEKINWNEALTNYNKSWNAAFNNRITAGYYLQNLFGKRNTTDIALRILDKLPTLMDKLVSLTHGSKF</sequence>
<dbReference type="InterPro" id="IPR036188">
    <property type="entry name" value="FAD/NAD-bd_sf"/>
</dbReference>
<name>A0A1H6XZC8_9BACT</name>
<dbReference type="Pfam" id="PF08491">
    <property type="entry name" value="SE"/>
    <property type="match status" value="1"/>
</dbReference>
<evidence type="ECO:0000313" key="3">
    <source>
        <dbReference type="EMBL" id="SEJ32127.1"/>
    </source>
</evidence>
<accession>A0A1H6XZC8</accession>
<dbReference type="OrthoDB" id="1142316at2"/>
<dbReference type="InterPro" id="IPR002938">
    <property type="entry name" value="FAD-bd"/>
</dbReference>
<proteinExistence type="predicted"/>
<dbReference type="GO" id="GO:0016020">
    <property type="term" value="C:membrane"/>
    <property type="evidence" value="ECO:0007669"/>
    <property type="project" value="InterPro"/>
</dbReference>
<dbReference type="PANTHER" id="PTHR42685">
    <property type="entry name" value="GERANYLGERANYL DIPHOSPHATE REDUCTASE"/>
    <property type="match status" value="1"/>
</dbReference>
<organism evidence="3 4">
    <name type="scientific">Dyadobacter koreensis</name>
    <dbReference type="NCBI Taxonomy" id="408657"/>
    <lineage>
        <taxon>Bacteria</taxon>
        <taxon>Pseudomonadati</taxon>
        <taxon>Bacteroidota</taxon>
        <taxon>Cytophagia</taxon>
        <taxon>Cytophagales</taxon>
        <taxon>Spirosomataceae</taxon>
        <taxon>Dyadobacter</taxon>
    </lineage>
</organism>
<dbReference type="Proteomes" id="UP000199532">
    <property type="component" value="Unassembled WGS sequence"/>
</dbReference>
<dbReference type="PANTHER" id="PTHR42685:SF22">
    <property type="entry name" value="CONDITIONED MEDIUM FACTOR RECEPTOR 1"/>
    <property type="match status" value="1"/>
</dbReference>